<gene>
    <name evidence="6" type="ORF">CRX42_00670</name>
</gene>
<dbReference type="Gene3D" id="3.40.190.290">
    <property type="match status" value="1"/>
</dbReference>
<keyword evidence="4" id="KW-0804">Transcription</keyword>
<dbReference type="GO" id="GO:0003700">
    <property type="term" value="F:DNA-binding transcription factor activity"/>
    <property type="evidence" value="ECO:0007669"/>
    <property type="project" value="InterPro"/>
</dbReference>
<organism evidence="6 7">
    <name type="scientific">Pseudomonas jessenii</name>
    <dbReference type="NCBI Taxonomy" id="77298"/>
    <lineage>
        <taxon>Bacteria</taxon>
        <taxon>Pseudomonadati</taxon>
        <taxon>Pseudomonadota</taxon>
        <taxon>Gammaproteobacteria</taxon>
        <taxon>Pseudomonadales</taxon>
        <taxon>Pseudomonadaceae</taxon>
        <taxon>Pseudomonas</taxon>
    </lineage>
</organism>
<reference evidence="6 7" key="1">
    <citation type="journal article" date="2018" name="Appl. Microbiol. Biotechnol.">
        <title>Characterization of the caprolactam degradation pathway in Pseudomonas jessenii using mass spectrometry-based proteomics.</title>
        <authorList>
            <person name="Otzen M."/>
            <person name="Palacio C."/>
            <person name="Janssen D.B."/>
        </authorList>
    </citation>
    <scope>NUCLEOTIDE SEQUENCE [LARGE SCALE GENOMIC DNA]</scope>
    <source>
        <strain evidence="6 7">GO3</strain>
    </source>
</reference>
<dbReference type="PANTHER" id="PTHR30126:SF98">
    <property type="entry name" value="HTH-TYPE TRANSCRIPTIONAL ACTIVATOR BAUR"/>
    <property type="match status" value="1"/>
</dbReference>
<evidence type="ECO:0000259" key="5">
    <source>
        <dbReference type="PROSITE" id="PS50931"/>
    </source>
</evidence>
<keyword evidence="2" id="KW-0805">Transcription regulation</keyword>
<dbReference type="InterPro" id="IPR000847">
    <property type="entry name" value="LysR_HTH_N"/>
</dbReference>
<evidence type="ECO:0000313" key="7">
    <source>
        <dbReference type="Proteomes" id="UP000247437"/>
    </source>
</evidence>
<dbReference type="SUPFAM" id="SSF46785">
    <property type="entry name" value="Winged helix' DNA-binding domain"/>
    <property type="match status" value="1"/>
</dbReference>
<dbReference type="InterPro" id="IPR036388">
    <property type="entry name" value="WH-like_DNA-bd_sf"/>
</dbReference>
<sequence>MSDNDRLLNLTDKDILLLKIFDAVVRAGGYTAAEACLNKSKSAISIHISSLETRLGKTLCHRGRSGFSLTPEGEQVFLICKDLFKDLNDYRERLNRVSSLVGGMLTVVLDDNVYGRWDVLQTVFERFNASSTQAFLEIYVTSPERLMQMLIEGTADIGIGAIPKEIAGVEMHILYEENLALYCSDKHPLFNKKDSDISDSELAECEAVDFWAYQEPEFETAMNGLRMTARSGQAMARLLLVLSGKWISMLPRDVAADWVARGRLREIRKAEITVKQKCYAMARSEVASNTLCKQMMKELKRAFVSNV</sequence>
<dbReference type="CDD" id="cd05466">
    <property type="entry name" value="PBP2_LTTR_substrate"/>
    <property type="match status" value="1"/>
</dbReference>
<dbReference type="EMBL" id="PDLL01000003">
    <property type="protein sequence ID" value="PYY72491.1"/>
    <property type="molecule type" value="Genomic_DNA"/>
</dbReference>
<dbReference type="AlphaFoldDB" id="A0A2W0F856"/>
<dbReference type="Pfam" id="PF00126">
    <property type="entry name" value="HTH_1"/>
    <property type="match status" value="1"/>
</dbReference>
<accession>A0A2W0F856</accession>
<evidence type="ECO:0000256" key="1">
    <source>
        <dbReference type="ARBA" id="ARBA00009437"/>
    </source>
</evidence>
<feature type="domain" description="HTH lysR-type" evidence="5">
    <location>
        <begin position="15"/>
        <end position="70"/>
    </location>
</feature>
<dbReference type="Pfam" id="PF03466">
    <property type="entry name" value="LysR_substrate"/>
    <property type="match status" value="1"/>
</dbReference>
<dbReference type="RefSeq" id="WP_110656797.1">
    <property type="nucleotide sequence ID" value="NZ_PDLL01000003.1"/>
</dbReference>
<dbReference type="PANTHER" id="PTHR30126">
    <property type="entry name" value="HTH-TYPE TRANSCRIPTIONAL REGULATOR"/>
    <property type="match status" value="1"/>
</dbReference>
<dbReference type="GO" id="GO:0000976">
    <property type="term" value="F:transcription cis-regulatory region binding"/>
    <property type="evidence" value="ECO:0007669"/>
    <property type="project" value="TreeGrafter"/>
</dbReference>
<evidence type="ECO:0000256" key="3">
    <source>
        <dbReference type="ARBA" id="ARBA00023125"/>
    </source>
</evidence>
<comment type="caution">
    <text evidence="6">The sequence shown here is derived from an EMBL/GenBank/DDBJ whole genome shotgun (WGS) entry which is preliminary data.</text>
</comment>
<name>A0A2W0F856_PSEJE</name>
<dbReference type="OrthoDB" id="8587655at2"/>
<dbReference type="InterPro" id="IPR036390">
    <property type="entry name" value="WH_DNA-bd_sf"/>
</dbReference>
<comment type="similarity">
    <text evidence="1">Belongs to the LysR transcriptional regulatory family.</text>
</comment>
<dbReference type="Proteomes" id="UP000247437">
    <property type="component" value="Unassembled WGS sequence"/>
</dbReference>
<evidence type="ECO:0000256" key="4">
    <source>
        <dbReference type="ARBA" id="ARBA00023163"/>
    </source>
</evidence>
<dbReference type="SUPFAM" id="SSF53850">
    <property type="entry name" value="Periplasmic binding protein-like II"/>
    <property type="match status" value="1"/>
</dbReference>
<evidence type="ECO:0000313" key="6">
    <source>
        <dbReference type="EMBL" id="PYY72491.1"/>
    </source>
</evidence>
<proteinExistence type="inferred from homology"/>
<dbReference type="Gene3D" id="1.10.10.10">
    <property type="entry name" value="Winged helix-like DNA-binding domain superfamily/Winged helix DNA-binding domain"/>
    <property type="match status" value="1"/>
</dbReference>
<keyword evidence="3" id="KW-0238">DNA-binding</keyword>
<protein>
    <recommendedName>
        <fullName evidence="5">HTH lysR-type domain-containing protein</fullName>
    </recommendedName>
</protein>
<evidence type="ECO:0000256" key="2">
    <source>
        <dbReference type="ARBA" id="ARBA00023015"/>
    </source>
</evidence>
<dbReference type="PROSITE" id="PS50931">
    <property type="entry name" value="HTH_LYSR"/>
    <property type="match status" value="1"/>
</dbReference>
<dbReference type="InterPro" id="IPR005119">
    <property type="entry name" value="LysR_subst-bd"/>
</dbReference>